<dbReference type="PANTHER" id="PTHR10775">
    <property type="entry name" value="OS08G0208400 PROTEIN"/>
    <property type="match status" value="1"/>
</dbReference>
<feature type="non-terminal residue" evidence="1">
    <location>
        <position position="1"/>
    </location>
</feature>
<dbReference type="Proteomes" id="UP000257109">
    <property type="component" value="Unassembled WGS sequence"/>
</dbReference>
<accession>A0A371FS84</accession>
<evidence type="ECO:0000313" key="1">
    <source>
        <dbReference type="EMBL" id="RDX81187.1"/>
    </source>
</evidence>
<comment type="caution">
    <text evidence="1">The sequence shown here is derived from an EMBL/GenBank/DDBJ whole genome shotgun (WGS) entry which is preliminary data.</text>
</comment>
<dbReference type="AlphaFoldDB" id="A0A371FS84"/>
<dbReference type="PANTHER" id="PTHR10775:SF179">
    <property type="entry name" value="TRANSPOSON, EN_SPM-LIKE, TRANSPOSASE-ASSOCIATED DOMAIN PROTEIN"/>
    <property type="match status" value="1"/>
</dbReference>
<dbReference type="EMBL" id="QJKJ01007987">
    <property type="protein sequence ID" value="RDX81187.1"/>
    <property type="molecule type" value="Genomic_DNA"/>
</dbReference>
<proteinExistence type="predicted"/>
<protein>
    <submittedName>
        <fullName evidence="1">Uncharacterized protein</fullName>
    </submittedName>
</protein>
<sequence>MEGRYVTLGITNFSKLITCIKKGIEKNIWNKISIFFDLPYLCKLDVRHCMNVMHVEKNVCDSVIDMLLNIQGNIKDNMNTRLDMVINPEKLDKLENEVVIILC</sequence>
<reference evidence="1" key="1">
    <citation type="submission" date="2018-05" db="EMBL/GenBank/DDBJ databases">
        <title>Draft genome of Mucuna pruriens seed.</title>
        <authorList>
            <person name="Nnadi N.E."/>
            <person name="Vos R."/>
            <person name="Hasami M.H."/>
            <person name="Devisetty U.K."/>
            <person name="Aguiy J.C."/>
        </authorList>
    </citation>
    <scope>NUCLEOTIDE SEQUENCE [LARGE SCALE GENOMIC DNA]</scope>
    <source>
        <strain evidence="1">JCA_2017</strain>
    </source>
</reference>
<gene>
    <name evidence="1" type="ORF">CR513_38169</name>
</gene>
<dbReference type="OrthoDB" id="1420056at2759"/>
<name>A0A371FS84_MUCPR</name>
<evidence type="ECO:0000313" key="2">
    <source>
        <dbReference type="Proteomes" id="UP000257109"/>
    </source>
</evidence>
<organism evidence="1 2">
    <name type="scientific">Mucuna pruriens</name>
    <name type="common">Velvet bean</name>
    <name type="synonym">Dolichos pruriens</name>
    <dbReference type="NCBI Taxonomy" id="157652"/>
    <lineage>
        <taxon>Eukaryota</taxon>
        <taxon>Viridiplantae</taxon>
        <taxon>Streptophyta</taxon>
        <taxon>Embryophyta</taxon>
        <taxon>Tracheophyta</taxon>
        <taxon>Spermatophyta</taxon>
        <taxon>Magnoliopsida</taxon>
        <taxon>eudicotyledons</taxon>
        <taxon>Gunneridae</taxon>
        <taxon>Pentapetalae</taxon>
        <taxon>rosids</taxon>
        <taxon>fabids</taxon>
        <taxon>Fabales</taxon>
        <taxon>Fabaceae</taxon>
        <taxon>Papilionoideae</taxon>
        <taxon>50 kb inversion clade</taxon>
        <taxon>NPAAA clade</taxon>
        <taxon>indigoferoid/millettioid clade</taxon>
        <taxon>Phaseoleae</taxon>
        <taxon>Mucuna</taxon>
    </lineage>
</organism>
<keyword evidence="2" id="KW-1185">Reference proteome</keyword>